<evidence type="ECO:0000313" key="4">
    <source>
        <dbReference type="EMBL" id="PMD53374.1"/>
    </source>
</evidence>
<dbReference type="InterPro" id="IPR051609">
    <property type="entry name" value="NmrA/Isoflavone_reductase-like"/>
</dbReference>
<dbReference type="Pfam" id="PF05368">
    <property type="entry name" value="NmrA"/>
    <property type="match status" value="1"/>
</dbReference>
<reference evidence="4 5" key="1">
    <citation type="submission" date="2016-04" db="EMBL/GenBank/DDBJ databases">
        <title>A degradative enzymes factory behind the ericoid mycorrhizal symbiosis.</title>
        <authorList>
            <consortium name="DOE Joint Genome Institute"/>
            <person name="Martino E."/>
            <person name="Morin E."/>
            <person name="Grelet G."/>
            <person name="Kuo A."/>
            <person name="Kohler A."/>
            <person name="Daghino S."/>
            <person name="Barry K."/>
            <person name="Choi C."/>
            <person name="Cichocki N."/>
            <person name="Clum A."/>
            <person name="Copeland A."/>
            <person name="Hainaut M."/>
            <person name="Haridas S."/>
            <person name="Labutti K."/>
            <person name="Lindquist E."/>
            <person name="Lipzen A."/>
            <person name="Khouja H.-R."/>
            <person name="Murat C."/>
            <person name="Ohm R."/>
            <person name="Olson A."/>
            <person name="Spatafora J."/>
            <person name="Veneault-Fourrey C."/>
            <person name="Henrissat B."/>
            <person name="Grigoriev I."/>
            <person name="Martin F."/>
            <person name="Perotto S."/>
        </authorList>
    </citation>
    <scope>NUCLEOTIDE SEQUENCE [LARGE SCALE GENOMIC DNA]</scope>
    <source>
        <strain evidence="4 5">E</strain>
    </source>
</reference>
<gene>
    <name evidence="4" type="ORF">K444DRAFT_169996</name>
</gene>
<dbReference type="InParanoid" id="A0A2J6SRG9"/>
<dbReference type="STRING" id="1095630.A0A2J6SRG9"/>
<evidence type="ECO:0000259" key="3">
    <source>
        <dbReference type="Pfam" id="PF05368"/>
    </source>
</evidence>
<sequence length="309" mass="34258">MSITTFHNIALLGATGNLGSKILIALNNAGFTVTAVQRKDSTNIPNGAAKSLKVDLSSELDLTSAFKGQDVVVSAMPNPRLATDKIWINAAISAGVKRIVPSEFSTNLENELSRALPIVTNKIEIRKYVEDIAKEGMIEWTSINNGPFFLSVIWLSGWMGPGVKSKVTVLHDNGEKIVCTTTLERIGEGVAKSLLPEYAVKTRNKAVYVYSAAMSERKMTRLAEKFSGLNFEEKKSNIETVTREAFESLEKGDKSKMMNFYIPFCLGERYGGDFRYMAANEMLGLKELTDTEQEEIVKMWLKEMKTSKS</sequence>
<evidence type="ECO:0000256" key="1">
    <source>
        <dbReference type="ARBA" id="ARBA00022857"/>
    </source>
</evidence>
<dbReference type="InterPro" id="IPR008030">
    <property type="entry name" value="NmrA-like"/>
</dbReference>
<dbReference type="Proteomes" id="UP000235371">
    <property type="component" value="Unassembled WGS sequence"/>
</dbReference>
<organism evidence="4 5">
    <name type="scientific">Hyaloscypha bicolor E</name>
    <dbReference type="NCBI Taxonomy" id="1095630"/>
    <lineage>
        <taxon>Eukaryota</taxon>
        <taxon>Fungi</taxon>
        <taxon>Dikarya</taxon>
        <taxon>Ascomycota</taxon>
        <taxon>Pezizomycotina</taxon>
        <taxon>Leotiomycetes</taxon>
        <taxon>Helotiales</taxon>
        <taxon>Hyaloscyphaceae</taxon>
        <taxon>Hyaloscypha</taxon>
        <taxon>Hyaloscypha bicolor</taxon>
    </lineage>
</organism>
<dbReference type="EMBL" id="KZ613883">
    <property type="protein sequence ID" value="PMD53374.1"/>
    <property type="molecule type" value="Genomic_DNA"/>
</dbReference>
<evidence type="ECO:0000256" key="2">
    <source>
        <dbReference type="ARBA" id="ARBA00023002"/>
    </source>
</evidence>
<name>A0A2J6SRG9_9HELO</name>
<keyword evidence="1" id="KW-0521">NADP</keyword>
<keyword evidence="2" id="KW-0560">Oxidoreductase</keyword>
<dbReference type="PANTHER" id="PTHR47706:SF1">
    <property type="entry name" value="CIPA-LIKE, PUTATIVE (AFU_ORTHOLOGUE AFUA_1G12460)-RELATED"/>
    <property type="match status" value="1"/>
</dbReference>
<evidence type="ECO:0000313" key="5">
    <source>
        <dbReference type="Proteomes" id="UP000235371"/>
    </source>
</evidence>
<keyword evidence="5" id="KW-1185">Reference proteome</keyword>
<dbReference type="RefSeq" id="XP_024730278.1">
    <property type="nucleotide sequence ID" value="XM_024870728.1"/>
</dbReference>
<dbReference type="AlphaFoldDB" id="A0A2J6SRG9"/>
<feature type="domain" description="NmrA-like" evidence="3">
    <location>
        <begin position="8"/>
        <end position="135"/>
    </location>
</feature>
<dbReference type="InterPro" id="IPR036291">
    <property type="entry name" value="NAD(P)-bd_dom_sf"/>
</dbReference>
<dbReference type="PANTHER" id="PTHR47706">
    <property type="entry name" value="NMRA-LIKE FAMILY PROTEIN"/>
    <property type="match status" value="1"/>
</dbReference>
<accession>A0A2J6SRG9</accession>
<dbReference type="GO" id="GO:0016491">
    <property type="term" value="F:oxidoreductase activity"/>
    <property type="evidence" value="ECO:0007669"/>
    <property type="project" value="UniProtKB-KW"/>
</dbReference>
<dbReference type="OrthoDB" id="9974981at2759"/>
<dbReference type="GeneID" id="36578810"/>
<dbReference type="SUPFAM" id="SSF51735">
    <property type="entry name" value="NAD(P)-binding Rossmann-fold domains"/>
    <property type="match status" value="1"/>
</dbReference>
<dbReference type="Gene3D" id="3.40.50.720">
    <property type="entry name" value="NAD(P)-binding Rossmann-like Domain"/>
    <property type="match status" value="1"/>
</dbReference>
<proteinExistence type="predicted"/>
<protein>
    <submittedName>
        <fullName evidence="4">NAD(P)-binding protein</fullName>
    </submittedName>
</protein>
<dbReference type="Gene3D" id="3.90.25.10">
    <property type="entry name" value="UDP-galactose 4-epimerase, domain 1"/>
    <property type="match status" value="1"/>
</dbReference>